<proteinExistence type="predicted"/>
<evidence type="ECO:0000313" key="2">
    <source>
        <dbReference type="EMBL" id="MEU3783570.1"/>
    </source>
</evidence>
<accession>A0ABV2ZNB1</accession>
<reference evidence="2 3" key="1">
    <citation type="submission" date="2024-06" db="EMBL/GenBank/DDBJ databases">
        <title>The Natural Products Discovery Center: Release of the First 8490 Sequenced Strains for Exploring Actinobacteria Biosynthetic Diversity.</title>
        <authorList>
            <person name="Kalkreuter E."/>
            <person name="Kautsar S.A."/>
            <person name="Yang D."/>
            <person name="Bader C.D."/>
            <person name="Teijaro C.N."/>
            <person name="Fluegel L."/>
            <person name="Davis C.M."/>
            <person name="Simpson J.R."/>
            <person name="Lauterbach L."/>
            <person name="Steele A.D."/>
            <person name="Gui C."/>
            <person name="Meng S."/>
            <person name="Li G."/>
            <person name="Viehrig K."/>
            <person name="Ye F."/>
            <person name="Su P."/>
            <person name="Kiefer A.F."/>
            <person name="Nichols A."/>
            <person name="Cepeda A.J."/>
            <person name="Yan W."/>
            <person name="Fan B."/>
            <person name="Jiang Y."/>
            <person name="Adhikari A."/>
            <person name="Zheng C.-J."/>
            <person name="Schuster L."/>
            <person name="Cowan T.M."/>
            <person name="Smanski M.J."/>
            <person name="Chevrette M.G."/>
            <person name="De Carvalho L.P.S."/>
            <person name="Shen B."/>
        </authorList>
    </citation>
    <scope>NUCLEOTIDE SEQUENCE [LARGE SCALE GENOMIC DNA]</scope>
    <source>
        <strain evidence="2 3">NPDC033843</strain>
    </source>
</reference>
<dbReference type="RefSeq" id="WP_334578328.1">
    <property type="nucleotide sequence ID" value="NZ_JBEZVE010000012.1"/>
</dbReference>
<evidence type="ECO:0000256" key="1">
    <source>
        <dbReference type="SAM" id="Phobius"/>
    </source>
</evidence>
<sequence>MGQRTESAAGCLAMALGWGAGLAVWAVDVRARFWRFEQAPDWKVLYAELPLALLGGTAAGLALWAVLSRLLGHVRGSR</sequence>
<name>A0ABV2ZNB1_9ACTN</name>
<gene>
    <name evidence="2" type="ORF">AB0E89_23980</name>
</gene>
<feature type="transmembrane region" description="Helical" evidence="1">
    <location>
        <begin position="50"/>
        <end position="72"/>
    </location>
</feature>
<dbReference type="Proteomes" id="UP001550739">
    <property type="component" value="Unassembled WGS sequence"/>
</dbReference>
<dbReference type="EMBL" id="JBEZVE010000012">
    <property type="protein sequence ID" value="MEU3783570.1"/>
    <property type="molecule type" value="Genomic_DNA"/>
</dbReference>
<protein>
    <submittedName>
        <fullName evidence="2">Uncharacterized protein</fullName>
    </submittedName>
</protein>
<comment type="caution">
    <text evidence="2">The sequence shown here is derived from an EMBL/GenBank/DDBJ whole genome shotgun (WGS) entry which is preliminary data.</text>
</comment>
<keyword evidence="1" id="KW-0472">Membrane</keyword>
<keyword evidence="1" id="KW-1133">Transmembrane helix</keyword>
<organism evidence="2 3">
    <name type="scientific">Streptomyces sp. 900129855</name>
    <dbReference type="NCBI Taxonomy" id="3155129"/>
    <lineage>
        <taxon>Bacteria</taxon>
        <taxon>Bacillati</taxon>
        <taxon>Actinomycetota</taxon>
        <taxon>Actinomycetes</taxon>
        <taxon>Kitasatosporales</taxon>
        <taxon>Streptomycetaceae</taxon>
        <taxon>Streptomyces</taxon>
    </lineage>
</organism>
<keyword evidence="3" id="KW-1185">Reference proteome</keyword>
<keyword evidence="1" id="KW-0812">Transmembrane</keyword>
<evidence type="ECO:0000313" key="3">
    <source>
        <dbReference type="Proteomes" id="UP001550739"/>
    </source>
</evidence>